<dbReference type="EMBL" id="BGPR01002028">
    <property type="protein sequence ID" value="GBM66488.1"/>
    <property type="molecule type" value="Genomic_DNA"/>
</dbReference>
<comment type="caution">
    <text evidence="2">The sequence shown here is derived from an EMBL/GenBank/DDBJ whole genome shotgun (WGS) entry which is preliminary data.</text>
</comment>
<sequence>MFSRKGAKLLEESAEERTYGSTSNSGPSIETKTKSKTENPELTSSAPPVLEPSKDASRPSKLQNRGTLDDSDSPSINPWRTLVTCSCPEPSSRVPISSD</sequence>
<name>A0A4Y2HMM4_ARAVE</name>
<evidence type="ECO:0000313" key="2">
    <source>
        <dbReference type="EMBL" id="GBM66488.1"/>
    </source>
</evidence>
<gene>
    <name evidence="2" type="ORF">AVEN_129272_1</name>
</gene>
<proteinExistence type="predicted"/>
<evidence type="ECO:0000256" key="1">
    <source>
        <dbReference type="SAM" id="MobiDB-lite"/>
    </source>
</evidence>
<organism evidence="2 3">
    <name type="scientific">Araneus ventricosus</name>
    <name type="common">Orbweaver spider</name>
    <name type="synonym">Epeira ventricosa</name>
    <dbReference type="NCBI Taxonomy" id="182803"/>
    <lineage>
        <taxon>Eukaryota</taxon>
        <taxon>Metazoa</taxon>
        <taxon>Ecdysozoa</taxon>
        <taxon>Arthropoda</taxon>
        <taxon>Chelicerata</taxon>
        <taxon>Arachnida</taxon>
        <taxon>Araneae</taxon>
        <taxon>Araneomorphae</taxon>
        <taxon>Entelegynae</taxon>
        <taxon>Araneoidea</taxon>
        <taxon>Araneidae</taxon>
        <taxon>Araneus</taxon>
    </lineage>
</organism>
<feature type="compositionally biased region" description="Polar residues" evidence="1">
    <location>
        <begin position="19"/>
        <end position="30"/>
    </location>
</feature>
<keyword evidence="3" id="KW-1185">Reference proteome</keyword>
<feature type="compositionally biased region" description="Basic and acidic residues" evidence="1">
    <location>
        <begin position="8"/>
        <end position="18"/>
    </location>
</feature>
<feature type="non-terminal residue" evidence="2">
    <location>
        <position position="99"/>
    </location>
</feature>
<evidence type="ECO:0000313" key="3">
    <source>
        <dbReference type="Proteomes" id="UP000499080"/>
    </source>
</evidence>
<dbReference type="Proteomes" id="UP000499080">
    <property type="component" value="Unassembled WGS sequence"/>
</dbReference>
<accession>A0A4Y2HMM4</accession>
<feature type="region of interest" description="Disordered" evidence="1">
    <location>
        <begin position="1"/>
        <end position="99"/>
    </location>
</feature>
<dbReference type="AlphaFoldDB" id="A0A4Y2HMM4"/>
<reference evidence="2 3" key="1">
    <citation type="journal article" date="2019" name="Sci. Rep.">
        <title>Orb-weaving spider Araneus ventricosus genome elucidates the spidroin gene catalogue.</title>
        <authorList>
            <person name="Kono N."/>
            <person name="Nakamura H."/>
            <person name="Ohtoshi R."/>
            <person name="Moran D.A.P."/>
            <person name="Shinohara A."/>
            <person name="Yoshida Y."/>
            <person name="Fujiwara M."/>
            <person name="Mori M."/>
            <person name="Tomita M."/>
            <person name="Arakawa K."/>
        </authorList>
    </citation>
    <scope>NUCLEOTIDE SEQUENCE [LARGE SCALE GENOMIC DNA]</scope>
</reference>
<protein>
    <submittedName>
        <fullName evidence="2">Uncharacterized protein</fullName>
    </submittedName>
</protein>